<dbReference type="AlphaFoldDB" id="A0A834SPC7"/>
<accession>A0A834SPC7</accession>
<sequence length="248" mass="28102">MKLCLKDVVAMGEHAWAPSSEVLPDNIQESQLFQLELPFEFETPGNMSLTSSSNNNDNVDDKVVISEDDDIFHLAVCAAGIAVEYYLKYCLKTLCRTSSHIELYKSNLVWHQLEACSKLAMTIIKPKDPSFSNVHPKLRNDDRYWPYFKDCIGAIDGTHVPCIVPSQEQIKYIGTAHDARIFNQAIRRHDLNFPHPPPPANNDDIVLHMEEGDGSSNTPLYMQSGLSTFMESTRNRIRDEIVENSPYV</sequence>
<evidence type="ECO:0000313" key="1">
    <source>
        <dbReference type="EMBL" id="KAF7807136.1"/>
    </source>
</evidence>
<name>A0A834SPC7_9FABA</name>
<dbReference type="Proteomes" id="UP000634136">
    <property type="component" value="Unassembled WGS sequence"/>
</dbReference>
<comment type="caution">
    <text evidence="1">The sequence shown here is derived from an EMBL/GenBank/DDBJ whole genome shotgun (WGS) entry which is preliminary data.</text>
</comment>
<gene>
    <name evidence="1" type="ORF">G2W53_039297</name>
</gene>
<reference evidence="1" key="1">
    <citation type="submission" date="2020-09" db="EMBL/GenBank/DDBJ databases">
        <title>Genome-Enabled Discovery of Anthraquinone Biosynthesis in Senna tora.</title>
        <authorList>
            <person name="Kang S.-H."/>
            <person name="Pandey R.P."/>
            <person name="Lee C.-M."/>
            <person name="Sim J.-S."/>
            <person name="Jeong J.-T."/>
            <person name="Choi B.-S."/>
            <person name="Jung M."/>
            <person name="Ginzburg D."/>
            <person name="Zhao K."/>
            <person name="Won S.Y."/>
            <person name="Oh T.-J."/>
            <person name="Yu Y."/>
            <person name="Kim N.-H."/>
            <person name="Lee O.R."/>
            <person name="Lee T.-H."/>
            <person name="Bashyal P."/>
            <person name="Kim T.-S."/>
            <person name="Lee W.-H."/>
            <person name="Kawkins C."/>
            <person name="Kim C.-K."/>
            <person name="Kim J.S."/>
            <person name="Ahn B.O."/>
            <person name="Rhee S.Y."/>
            <person name="Sohng J.K."/>
        </authorList>
    </citation>
    <scope>NUCLEOTIDE SEQUENCE</scope>
    <source>
        <tissue evidence="1">Leaf</tissue>
    </source>
</reference>
<protein>
    <submittedName>
        <fullName evidence="1">Putative harbinger transposase-derived nuclease domain-containing protein</fullName>
    </submittedName>
</protein>
<evidence type="ECO:0000313" key="2">
    <source>
        <dbReference type="Proteomes" id="UP000634136"/>
    </source>
</evidence>
<dbReference type="EMBL" id="JAAIUW010000012">
    <property type="protein sequence ID" value="KAF7807136.1"/>
    <property type="molecule type" value="Genomic_DNA"/>
</dbReference>
<proteinExistence type="predicted"/>
<dbReference type="OrthoDB" id="1388652at2759"/>
<organism evidence="1 2">
    <name type="scientific">Senna tora</name>
    <dbReference type="NCBI Taxonomy" id="362788"/>
    <lineage>
        <taxon>Eukaryota</taxon>
        <taxon>Viridiplantae</taxon>
        <taxon>Streptophyta</taxon>
        <taxon>Embryophyta</taxon>
        <taxon>Tracheophyta</taxon>
        <taxon>Spermatophyta</taxon>
        <taxon>Magnoliopsida</taxon>
        <taxon>eudicotyledons</taxon>
        <taxon>Gunneridae</taxon>
        <taxon>Pentapetalae</taxon>
        <taxon>rosids</taxon>
        <taxon>fabids</taxon>
        <taxon>Fabales</taxon>
        <taxon>Fabaceae</taxon>
        <taxon>Caesalpinioideae</taxon>
        <taxon>Cassia clade</taxon>
        <taxon>Senna</taxon>
    </lineage>
</organism>
<keyword evidence="2" id="KW-1185">Reference proteome</keyword>